<comment type="caution">
    <text evidence="1">The sequence shown here is derived from an EMBL/GenBank/DDBJ whole genome shotgun (WGS) entry which is preliminary data.</text>
</comment>
<sequence>MKSIIVNNNFWKKKTMFINILAIFAVLLLVLIEQMKTEGVAIKIVEKEDQLISGKKLFLTRFSMAQTNETSKPKLKNGKFKRIKCQWTTTMKGKKLKICVVVVLDLQQRLLMNKFGGRLFS</sequence>
<protein>
    <submittedName>
        <fullName evidence="1">Uncharacterized protein</fullName>
    </submittedName>
</protein>
<gene>
    <name evidence="1" type="ORF">Mgra_00006805</name>
</gene>
<proteinExistence type="predicted"/>
<dbReference type="AlphaFoldDB" id="A0A8S9ZKC1"/>
<organism evidence="1 2">
    <name type="scientific">Meloidogyne graminicola</name>
    <dbReference type="NCBI Taxonomy" id="189291"/>
    <lineage>
        <taxon>Eukaryota</taxon>
        <taxon>Metazoa</taxon>
        <taxon>Ecdysozoa</taxon>
        <taxon>Nematoda</taxon>
        <taxon>Chromadorea</taxon>
        <taxon>Rhabditida</taxon>
        <taxon>Tylenchina</taxon>
        <taxon>Tylenchomorpha</taxon>
        <taxon>Tylenchoidea</taxon>
        <taxon>Meloidogynidae</taxon>
        <taxon>Meloidogyninae</taxon>
        <taxon>Meloidogyne</taxon>
    </lineage>
</organism>
<accession>A0A8S9ZKC1</accession>
<name>A0A8S9ZKC1_9BILA</name>
<keyword evidence="2" id="KW-1185">Reference proteome</keyword>
<evidence type="ECO:0000313" key="1">
    <source>
        <dbReference type="EMBL" id="KAF7633837.1"/>
    </source>
</evidence>
<evidence type="ECO:0000313" key="2">
    <source>
        <dbReference type="Proteomes" id="UP000605970"/>
    </source>
</evidence>
<dbReference type="EMBL" id="JABEBT010000069">
    <property type="protein sequence ID" value="KAF7633837.1"/>
    <property type="molecule type" value="Genomic_DNA"/>
</dbReference>
<dbReference type="Proteomes" id="UP000605970">
    <property type="component" value="Unassembled WGS sequence"/>
</dbReference>
<reference evidence="1" key="1">
    <citation type="journal article" date="2020" name="Ecol. Evol.">
        <title>Genome structure and content of the rice root-knot nematode (Meloidogyne graminicola).</title>
        <authorList>
            <person name="Phan N.T."/>
            <person name="Danchin E.G.J."/>
            <person name="Klopp C."/>
            <person name="Perfus-Barbeoch L."/>
            <person name="Kozlowski D.K."/>
            <person name="Koutsovoulos G.D."/>
            <person name="Lopez-Roques C."/>
            <person name="Bouchez O."/>
            <person name="Zahm M."/>
            <person name="Besnard G."/>
            <person name="Bellafiore S."/>
        </authorList>
    </citation>
    <scope>NUCLEOTIDE SEQUENCE</scope>
    <source>
        <strain evidence="1">VN-18</strain>
    </source>
</reference>